<evidence type="ECO:0000256" key="12">
    <source>
        <dbReference type="PROSITE-ProRule" id="PRU10133"/>
    </source>
</evidence>
<dbReference type="SMART" id="SM00212">
    <property type="entry name" value="UBCc"/>
    <property type="match status" value="1"/>
</dbReference>
<dbReference type="InterPro" id="IPR023313">
    <property type="entry name" value="UBQ-conjugating_AS"/>
</dbReference>
<feature type="active site" description="Glycyl thioester intermediate" evidence="12">
    <location>
        <position position="173"/>
    </location>
</feature>
<dbReference type="EC" id="2.3.2.34" evidence="7"/>
<evidence type="ECO:0000313" key="17">
    <source>
        <dbReference type="Proteomes" id="UP000398389"/>
    </source>
</evidence>
<evidence type="ECO:0000256" key="14">
    <source>
        <dbReference type="SAM" id="MobiDB-lite"/>
    </source>
</evidence>
<accession>A0A5E8BTU3</accession>
<evidence type="ECO:0000256" key="7">
    <source>
        <dbReference type="ARBA" id="ARBA00044047"/>
    </source>
</evidence>
<evidence type="ECO:0000256" key="10">
    <source>
        <dbReference type="ARBA" id="ARBA00044279"/>
    </source>
</evidence>
<evidence type="ECO:0000256" key="8">
    <source>
        <dbReference type="ARBA" id="ARBA00044084"/>
    </source>
</evidence>
<protein>
    <recommendedName>
        <fullName evidence="9">NEDD8-conjugating enzyme UBC12</fullName>
        <ecNumber evidence="7">2.3.2.34</ecNumber>
    </recommendedName>
    <alternativeName>
        <fullName evidence="8">NEDD8-conjugating enzyme Ubc12</fullName>
    </alternativeName>
    <alternativeName>
        <fullName evidence="10">RUB1-conjugating enzyme</fullName>
    </alternativeName>
    <alternativeName>
        <fullName evidence="11">Ubiquitin carrier protein 12</fullName>
    </alternativeName>
</protein>
<dbReference type="InterPro" id="IPR050113">
    <property type="entry name" value="Ub_conjugating_enzyme"/>
</dbReference>
<evidence type="ECO:0000256" key="13">
    <source>
        <dbReference type="RuleBase" id="RU362109"/>
    </source>
</evidence>
<dbReference type="CDD" id="cd23794">
    <property type="entry name" value="UBCc_UBE2F_UBE2M"/>
    <property type="match status" value="1"/>
</dbReference>
<comment type="catalytic activity">
    <reaction evidence="6">
        <text>[E1 NEDD8-activating enzyme]-S-[NEDD8 protein]-yl-L-cysteine + [E2 NEDD8-conjugating enzyme]-L-cysteine = [E1 NEDD8-activating enzyme]-L-cysteine + [E2 NEDD8-conjugating enzyme]-S-[NEDD8-protein]-yl-L-cysteine.</text>
        <dbReference type="EC" id="2.3.2.34"/>
    </reaction>
</comment>
<evidence type="ECO:0000259" key="15">
    <source>
        <dbReference type="PROSITE" id="PS50127"/>
    </source>
</evidence>
<reference evidence="16 17" key="1">
    <citation type="submission" date="2019-09" db="EMBL/GenBank/DDBJ databases">
        <authorList>
            <person name="Brejova B."/>
        </authorList>
    </citation>
    <scope>NUCLEOTIDE SEQUENCE [LARGE SCALE GENOMIC DNA]</scope>
</reference>
<evidence type="ECO:0000256" key="5">
    <source>
        <dbReference type="ARBA" id="ARBA00022840"/>
    </source>
</evidence>
<proteinExistence type="inferred from homology"/>
<sequence length="263" mass="28172">MLHILSLKKKQQAEAAEAAAAAAAGAGQTVSDPNSPAPTPGSATPAGTSSSVNGTGIGSLTSLNPSTSSLQSHRSDLSSISSSRAGGSNYALLRLQKDISELDLPSTMRIYFPEGERDLMHFDVYISPDEGLYKGGTFKFSFAVTPNFPHEPPKVLCTQRIYHPNIDLQGHVCLNILRQDWKPVLSIDSILVGLQFLFLEPNPTDPLNKEAATQFVKNRDVFKSIVRNTMCGGSHDGYSFDTVLTDRVGLPSSSNVSAVGSYK</sequence>
<dbReference type="GeneID" id="43583130"/>
<feature type="domain" description="UBC core" evidence="15">
    <location>
        <begin position="90"/>
        <end position="235"/>
    </location>
</feature>
<feature type="compositionally biased region" description="Low complexity" evidence="14">
    <location>
        <begin position="59"/>
        <end position="84"/>
    </location>
</feature>
<feature type="compositionally biased region" description="Low complexity" evidence="14">
    <location>
        <begin position="17"/>
        <end position="27"/>
    </location>
</feature>
<keyword evidence="17" id="KW-1185">Reference proteome</keyword>
<evidence type="ECO:0000256" key="11">
    <source>
        <dbReference type="ARBA" id="ARBA00044315"/>
    </source>
</evidence>
<evidence type="ECO:0000256" key="9">
    <source>
        <dbReference type="ARBA" id="ARBA00044092"/>
    </source>
</evidence>
<dbReference type="GO" id="GO:0061654">
    <property type="term" value="F:NEDD8 conjugating enzyme activity"/>
    <property type="evidence" value="ECO:0007669"/>
    <property type="project" value="UniProtKB-EC"/>
</dbReference>
<dbReference type="PROSITE" id="PS00183">
    <property type="entry name" value="UBC_1"/>
    <property type="match status" value="1"/>
</dbReference>
<comment type="similarity">
    <text evidence="13">Belongs to the ubiquitin-conjugating enzyme family.</text>
</comment>
<keyword evidence="4 13" id="KW-0833">Ubl conjugation pathway</keyword>
<dbReference type="InterPro" id="IPR016135">
    <property type="entry name" value="UBQ-conjugating_enzyme/RWD"/>
</dbReference>
<keyword evidence="2" id="KW-0808">Transferase</keyword>
<keyword evidence="3 13" id="KW-0547">Nucleotide-binding</keyword>
<dbReference type="SUPFAM" id="SSF54495">
    <property type="entry name" value="UBC-like"/>
    <property type="match status" value="1"/>
</dbReference>
<keyword evidence="5 13" id="KW-0067">ATP-binding</keyword>
<dbReference type="GO" id="GO:0005524">
    <property type="term" value="F:ATP binding"/>
    <property type="evidence" value="ECO:0007669"/>
    <property type="project" value="UniProtKB-UniRule"/>
</dbReference>
<dbReference type="AlphaFoldDB" id="A0A5E8BTU3"/>
<feature type="region of interest" description="Disordered" evidence="14">
    <location>
        <begin position="17"/>
        <end position="84"/>
    </location>
</feature>
<dbReference type="OrthoDB" id="10249039at2759"/>
<name>A0A5E8BTU3_9ASCO</name>
<dbReference type="FunFam" id="3.10.110.10:FF:000005">
    <property type="entry name" value="NEDD8-conjugating enzyme Ubc12"/>
    <property type="match status" value="1"/>
</dbReference>
<dbReference type="Proteomes" id="UP000398389">
    <property type="component" value="Unassembled WGS sequence"/>
</dbReference>
<dbReference type="PROSITE" id="PS50127">
    <property type="entry name" value="UBC_2"/>
    <property type="match status" value="1"/>
</dbReference>
<evidence type="ECO:0000256" key="3">
    <source>
        <dbReference type="ARBA" id="ARBA00022741"/>
    </source>
</evidence>
<comment type="pathway">
    <text evidence="1">Protein modification; protein neddylation.</text>
</comment>
<dbReference type="InterPro" id="IPR000608">
    <property type="entry name" value="UBC"/>
</dbReference>
<gene>
    <name evidence="16" type="ORF">SAPINGB_P004315</name>
</gene>
<evidence type="ECO:0000256" key="2">
    <source>
        <dbReference type="ARBA" id="ARBA00022679"/>
    </source>
</evidence>
<feature type="compositionally biased region" description="Low complexity" evidence="14">
    <location>
        <begin position="40"/>
        <end position="51"/>
    </location>
</feature>
<organism evidence="16 17">
    <name type="scientific">Magnusiomyces paraingens</name>
    <dbReference type="NCBI Taxonomy" id="2606893"/>
    <lineage>
        <taxon>Eukaryota</taxon>
        <taxon>Fungi</taxon>
        <taxon>Dikarya</taxon>
        <taxon>Ascomycota</taxon>
        <taxon>Saccharomycotina</taxon>
        <taxon>Dipodascomycetes</taxon>
        <taxon>Dipodascales</taxon>
        <taxon>Dipodascaceae</taxon>
        <taxon>Magnusiomyces</taxon>
    </lineage>
</organism>
<dbReference type="EMBL" id="CABVLU010000003">
    <property type="protein sequence ID" value="VVT54893.1"/>
    <property type="molecule type" value="Genomic_DNA"/>
</dbReference>
<dbReference type="Gene3D" id="3.10.110.10">
    <property type="entry name" value="Ubiquitin Conjugating Enzyme"/>
    <property type="match status" value="1"/>
</dbReference>
<dbReference type="PANTHER" id="PTHR24067">
    <property type="entry name" value="UBIQUITIN-CONJUGATING ENZYME E2"/>
    <property type="match status" value="1"/>
</dbReference>
<dbReference type="Pfam" id="PF00179">
    <property type="entry name" value="UQ_con"/>
    <property type="match status" value="1"/>
</dbReference>
<evidence type="ECO:0000256" key="1">
    <source>
        <dbReference type="ARBA" id="ARBA00005032"/>
    </source>
</evidence>
<evidence type="ECO:0000256" key="6">
    <source>
        <dbReference type="ARBA" id="ARBA00043698"/>
    </source>
</evidence>
<evidence type="ECO:0000256" key="4">
    <source>
        <dbReference type="ARBA" id="ARBA00022786"/>
    </source>
</evidence>
<evidence type="ECO:0000313" key="16">
    <source>
        <dbReference type="EMBL" id="VVT54893.1"/>
    </source>
</evidence>
<dbReference type="RefSeq" id="XP_031854921.1">
    <property type="nucleotide sequence ID" value="XM_031999030.1"/>
</dbReference>